<gene>
    <name evidence="1" type="ORF">DFH07DRAFT_732520</name>
</gene>
<sequence>MQAWVYCEPHLFVSRSLTDLATFRTGIGAYYLHETHPRTGIEPHDRLTELVKWKWAKYWAQREERARP</sequence>
<dbReference type="Proteomes" id="UP001215280">
    <property type="component" value="Unassembled WGS sequence"/>
</dbReference>
<evidence type="ECO:0000313" key="2">
    <source>
        <dbReference type="Proteomes" id="UP001215280"/>
    </source>
</evidence>
<dbReference type="EMBL" id="JARJLG010000015">
    <property type="protein sequence ID" value="KAJ7774500.1"/>
    <property type="molecule type" value="Genomic_DNA"/>
</dbReference>
<dbReference type="AlphaFoldDB" id="A0AAD7JY99"/>
<proteinExistence type="predicted"/>
<dbReference type="GO" id="GO:0009306">
    <property type="term" value="P:protein secretion"/>
    <property type="evidence" value="ECO:0007669"/>
    <property type="project" value="InterPro"/>
</dbReference>
<protein>
    <submittedName>
        <fullName evidence="1">Uncharacterized protein</fullName>
    </submittedName>
</protein>
<keyword evidence="2" id="KW-1185">Reference proteome</keyword>
<comment type="caution">
    <text evidence="1">The sequence shown here is derived from an EMBL/GenBank/DDBJ whole genome shotgun (WGS) entry which is preliminary data.</text>
</comment>
<reference evidence="1" key="1">
    <citation type="submission" date="2023-03" db="EMBL/GenBank/DDBJ databases">
        <title>Massive genome expansion in bonnet fungi (Mycena s.s.) driven by repeated elements and novel gene families across ecological guilds.</title>
        <authorList>
            <consortium name="Lawrence Berkeley National Laboratory"/>
            <person name="Harder C.B."/>
            <person name="Miyauchi S."/>
            <person name="Viragh M."/>
            <person name="Kuo A."/>
            <person name="Thoen E."/>
            <person name="Andreopoulos B."/>
            <person name="Lu D."/>
            <person name="Skrede I."/>
            <person name="Drula E."/>
            <person name="Henrissat B."/>
            <person name="Morin E."/>
            <person name="Kohler A."/>
            <person name="Barry K."/>
            <person name="LaButti K."/>
            <person name="Morin E."/>
            <person name="Salamov A."/>
            <person name="Lipzen A."/>
            <person name="Mereny Z."/>
            <person name="Hegedus B."/>
            <person name="Baldrian P."/>
            <person name="Stursova M."/>
            <person name="Weitz H."/>
            <person name="Taylor A."/>
            <person name="Grigoriev I.V."/>
            <person name="Nagy L.G."/>
            <person name="Martin F."/>
            <person name="Kauserud H."/>
        </authorList>
    </citation>
    <scope>NUCLEOTIDE SEQUENCE</scope>
    <source>
        <strain evidence="1">CBHHK188m</strain>
    </source>
</reference>
<dbReference type="InterPro" id="IPR024242">
    <property type="entry name" value="NCE101"/>
</dbReference>
<organism evidence="1 2">
    <name type="scientific">Mycena maculata</name>
    <dbReference type="NCBI Taxonomy" id="230809"/>
    <lineage>
        <taxon>Eukaryota</taxon>
        <taxon>Fungi</taxon>
        <taxon>Dikarya</taxon>
        <taxon>Basidiomycota</taxon>
        <taxon>Agaricomycotina</taxon>
        <taxon>Agaricomycetes</taxon>
        <taxon>Agaricomycetidae</taxon>
        <taxon>Agaricales</taxon>
        <taxon>Marasmiineae</taxon>
        <taxon>Mycenaceae</taxon>
        <taxon>Mycena</taxon>
    </lineage>
</organism>
<accession>A0AAD7JY99</accession>
<evidence type="ECO:0000313" key="1">
    <source>
        <dbReference type="EMBL" id="KAJ7774500.1"/>
    </source>
</evidence>
<name>A0AAD7JY99_9AGAR</name>
<dbReference type="Pfam" id="PF11654">
    <property type="entry name" value="NCE101"/>
    <property type="match status" value="1"/>
</dbReference>